<evidence type="ECO:0000256" key="5">
    <source>
        <dbReference type="RuleBase" id="RU362110"/>
    </source>
</evidence>
<dbReference type="EMBL" id="CP136895">
    <property type="protein sequence ID" value="WOL10099.1"/>
    <property type="molecule type" value="Genomic_DNA"/>
</dbReference>
<dbReference type="SUPFAM" id="SSF49899">
    <property type="entry name" value="Concanavalin A-like lectins/glucanases"/>
    <property type="match status" value="1"/>
</dbReference>
<evidence type="ECO:0000256" key="3">
    <source>
        <dbReference type="ARBA" id="ARBA00023180"/>
    </source>
</evidence>
<evidence type="ECO:0000259" key="7">
    <source>
        <dbReference type="Pfam" id="PF00251"/>
    </source>
</evidence>
<dbReference type="Gene3D" id="2.115.10.20">
    <property type="entry name" value="Glycosyl hydrolase domain, family 43"/>
    <property type="match status" value="1"/>
</dbReference>
<feature type="signal peptide" evidence="6">
    <location>
        <begin position="1"/>
        <end position="25"/>
    </location>
</feature>
<evidence type="ECO:0000256" key="4">
    <source>
        <dbReference type="ARBA" id="ARBA00023295"/>
    </source>
</evidence>
<comment type="similarity">
    <text evidence="1 5">Belongs to the glycosyl hydrolase 32 family.</text>
</comment>
<dbReference type="InterPro" id="IPR013148">
    <property type="entry name" value="Glyco_hydro_32_N"/>
</dbReference>
<dbReference type="InterPro" id="IPR013320">
    <property type="entry name" value="ConA-like_dom_sf"/>
</dbReference>
<dbReference type="Proteomes" id="UP001327560">
    <property type="component" value="Chromosome 6"/>
</dbReference>
<evidence type="ECO:0000256" key="2">
    <source>
        <dbReference type="ARBA" id="ARBA00022801"/>
    </source>
</evidence>
<dbReference type="GO" id="GO:0004553">
    <property type="term" value="F:hydrolase activity, hydrolyzing O-glycosyl compounds"/>
    <property type="evidence" value="ECO:0007669"/>
    <property type="project" value="InterPro"/>
</dbReference>
<gene>
    <name evidence="9" type="ORF">Cni_G18853</name>
</gene>
<reference evidence="9 10" key="1">
    <citation type="submission" date="2023-10" db="EMBL/GenBank/DDBJ databases">
        <title>Chromosome-scale genome assembly provides insights into flower coloration mechanisms of Canna indica.</title>
        <authorList>
            <person name="Li C."/>
        </authorList>
    </citation>
    <scope>NUCLEOTIDE SEQUENCE [LARGE SCALE GENOMIC DNA]</scope>
    <source>
        <tissue evidence="9">Flower</tissue>
    </source>
</reference>
<keyword evidence="3" id="KW-0325">Glycoprotein</keyword>
<organism evidence="9 10">
    <name type="scientific">Canna indica</name>
    <name type="common">Indian-shot</name>
    <dbReference type="NCBI Taxonomy" id="4628"/>
    <lineage>
        <taxon>Eukaryota</taxon>
        <taxon>Viridiplantae</taxon>
        <taxon>Streptophyta</taxon>
        <taxon>Embryophyta</taxon>
        <taxon>Tracheophyta</taxon>
        <taxon>Spermatophyta</taxon>
        <taxon>Magnoliopsida</taxon>
        <taxon>Liliopsida</taxon>
        <taxon>Zingiberales</taxon>
        <taxon>Cannaceae</taxon>
        <taxon>Canna</taxon>
    </lineage>
</organism>
<accession>A0AAQ3KL51</accession>
<proteinExistence type="inferred from homology"/>
<evidence type="ECO:0000256" key="1">
    <source>
        <dbReference type="ARBA" id="ARBA00009902"/>
    </source>
</evidence>
<name>A0AAQ3KL51_9LILI</name>
<keyword evidence="6" id="KW-0732">Signal</keyword>
<evidence type="ECO:0000259" key="8">
    <source>
        <dbReference type="Pfam" id="PF08244"/>
    </source>
</evidence>
<dbReference type="InterPro" id="IPR023296">
    <property type="entry name" value="Glyco_hydro_beta-prop_sf"/>
</dbReference>
<dbReference type="InterPro" id="IPR013189">
    <property type="entry name" value="Glyco_hydro_32_C"/>
</dbReference>
<keyword evidence="4 5" id="KW-0326">Glycosidase</keyword>
<dbReference type="CDD" id="cd18624">
    <property type="entry name" value="GH32_Fruct1-like"/>
    <property type="match status" value="1"/>
</dbReference>
<dbReference type="PANTHER" id="PTHR31953">
    <property type="entry name" value="BETA-FRUCTOFURANOSIDASE, INSOLUBLE ISOENZYME CWINV1-RELATED"/>
    <property type="match status" value="1"/>
</dbReference>
<feature type="domain" description="Glycosyl hydrolase family 32 C-terminal" evidence="8">
    <location>
        <begin position="405"/>
        <end position="596"/>
    </location>
</feature>
<dbReference type="SUPFAM" id="SSF75005">
    <property type="entry name" value="Arabinanase/levansucrase/invertase"/>
    <property type="match status" value="1"/>
</dbReference>
<feature type="domain" description="Glycosyl hydrolase family 32 N-terminal" evidence="7">
    <location>
        <begin position="80"/>
        <end position="401"/>
    </location>
</feature>
<keyword evidence="2 5" id="KW-0378">Hydrolase</keyword>
<dbReference type="SMART" id="SM00640">
    <property type="entry name" value="Glyco_32"/>
    <property type="match status" value="1"/>
</dbReference>
<sequence length="608" mass="66301">MDDKKRFKLLLILCTLALSSHGSNGRSFRSGFASELSRPVLGGVSEKSMEAALLRSVSSPALSSFPRENSTLLWQRTAFHFQPQKNWMNGPTYYRGWYHLFYQYNPDSAVLGNITWGHAVSRDLVHWLYLPLAMVPDRWYDAGGVWTGSATTLPDGRLVLLYTGSTNESVQVQNLALPADPDDPLLVSWVKSESNPVLVPPLGIGFQDFRDPSTAWYVAADAAWHVALGSKDDSGRRDAGVALVYRTADWASYELLPGVLYAVEGTGMWECVDFYPVATETAAGLDTSAAAGPGVKHVMKASLDDDRNDYYAIGTYDAGSNAWAPDEPEKDVGIGLRYDYGMFYASKTFYDPVKNRRVPLGWIGETDSERADLLKGWTSVQAIPRTLLFDQKTGSNLLQWPVEDVESLRSTSFEFSGISVGAGSVVPLDVGDATQMDIEVEFEVNKVALADPADTAYSCNTSGGGLGPFGFLVLADDQLSEQTAVYFYVGRTANGGISAHFCQDGLRHSFIHPASSAADDVVKSVYGSLVPVLDDEALSLRILVDHSMVESFAQGGRTCITSRVYPTKATYGAARLFLFNNATGVDVIAKSLKIWQMNSVSIGSYEPD</sequence>
<protein>
    <submittedName>
        <fullName evidence="9">Beta-fructofuranosidase 1-like</fullName>
    </submittedName>
</protein>
<evidence type="ECO:0000313" key="10">
    <source>
        <dbReference type="Proteomes" id="UP001327560"/>
    </source>
</evidence>
<dbReference type="Gene3D" id="2.60.120.560">
    <property type="entry name" value="Exo-inulinase, domain 1"/>
    <property type="match status" value="1"/>
</dbReference>
<dbReference type="AlphaFoldDB" id="A0AAQ3KL51"/>
<feature type="chain" id="PRO_5042984208" evidence="6">
    <location>
        <begin position="26"/>
        <end position="608"/>
    </location>
</feature>
<dbReference type="GO" id="GO:0005975">
    <property type="term" value="P:carbohydrate metabolic process"/>
    <property type="evidence" value="ECO:0007669"/>
    <property type="project" value="InterPro"/>
</dbReference>
<dbReference type="Pfam" id="PF00251">
    <property type="entry name" value="Glyco_hydro_32N"/>
    <property type="match status" value="1"/>
</dbReference>
<dbReference type="InterPro" id="IPR001362">
    <property type="entry name" value="Glyco_hydro_32"/>
</dbReference>
<dbReference type="InterPro" id="IPR050551">
    <property type="entry name" value="Fructan_Metab_Enzymes"/>
</dbReference>
<evidence type="ECO:0000256" key="6">
    <source>
        <dbReference type="SAM" id="SignalP"/>
    </source>
</evidence>
<keyword evidence="10" id="KW-1185">Reference proteome</keyword>
<evidence type="ECO:0000313" key="9">
    <source>
        <dbReference type="EMBL" id="WOL10099.1"/>
    </source>
</evidence>
<dbReference type="Pfam" id="PF08244">
    <property type="entry name" value="Glyco_hydro_32C"/>
    <property type="match status" value="1"/>
</dbReference>